<dbReference type="Proteomes" id="UP000536711">
    <property type="component" value="Unassembled WGS sequence"/>
</dbReference>
<dbReference type="InterPro" id="IPR025340">
    <property type="entry name" value="DUF4246"/>
</dbReference>
<dbReference type="EMBL" id="JAADJF010000141">
    <property type="protein sequence ID" value="KAF4436606.1"/>
    <property type="molecule type" value="Genomic_DNA"/>
</dbReference>
<organism evidence="3 4">
    <name type="scientific">Fusarium acutatum</name>
    <dbReference type="NCBI Taxonomy" id="78861"/>
    <lineage>
        <taxon>Eukaryota</taxon>
        <taxon>Fungi</taxon>
        <taxon>Dikarya</taxon>
        <taxon>Ascomycota</taxon>
        <taxon>Pezizomycotina</taxon>
        <taxon>Sordariomycetes</taxon>
        <taxon>Hypocreomycetidae</taxon>
        <taxon>Hypocreales</taxon>
        <taxon>Nectriaceae</taxon>
        <taxon>Fusarium</taxon>
        <taxon>Fusarium fujikuroi species complex</taxon>
    </lineage>
</organism>
<comment type="caution">
    <text evidence="3">The sequence shown here is derived from an EMBL/GenBank/DDBJ whole genome shotgun (WGS) entry which is preliminary data.</text>
</comment>
<dbReference type="InterPro" id="IPR049192">
    <property type="entry name" value="DUF4246_C"/>
</dbReference>
<evidence type="ECO:0000313" key="4">
    <source>
        <dbReference type="Proteomes" id="UP000536711"/>
    </source>
</evidence>
<reference evidence="3 4" key="1">
    <citation type="submission" date="2020-01" db="EMBL/GenBank/DDBJ databases">
        <title>Identification and distribution of gene clusters putatively required for synthesis of sphingolipid metabolism inhibitors in phylogenetically diverse species of the filamentous fungus Fusarium.</title>
        <authorList>
            <person name="Kim H.-S."/>
            <person name="Busman M."/>
            <person name="Brown D.W."/>
            <person name="Divon H."/>
            <person name="Uhlig S."/>
            <person name="Proctor R.H."/>
        </authorList>
    </citation>
    <scope>NUCLEOTIDE SEQUENCE [LARGE SCALE GENOMIC DNA]</scope>
    <source>
        <strain evidence="3 4">NRRL 13308</strain>
    </source>
</reference>
<feature type="domain" description="DUF4246" evidence="1">
    <location>
        <begin position="78"/>
        <end position="327"/>
    </location>
</feature>
<accession>A0A8H4NLR1</accession>
<protein>
    <submittedName>
        <fullName evidence="3">Uncharacterized protein</fullName>
    </submittedName>
</protein>
<proteinExistence type="predicted"/>
<evidence type="ECO:0000259" key="1">
    <source>
        <dbReference type="Pfam" id="PF14033"/>
    </source>
</evidence>
<dbReference type="Pfam" id="PF14033">
    <property type="entry name" value="DUF4246"/>
    <property type="match status" value="1"/>
</dbReference>
<name>A0A8H4NLR1_9HYPO</name>
<sequence>MFRYSLQKVGDDLHEEDWKSRKLMNREVCMLKLEKDITSKSHWWGKVLNTDIVSKWKQEALQMPWARYQHNGDFTSKMADVSYINNLHPVRYKAVYSLIEELVEKSLSAWDIVCRSARKEFRFKRFGTVHEVKWTCNVPEICAKVYGCYPSSRPLAEGEDYDSGPETSSVFEEGGRLNREWWSETHKIQCPEPLEDATYPLNASHFKIEGVFNDASQIQVIVKMANIHLTPEKPIYNGGSWHVEGQLNEHICTTALFYHDSDNITESRLFFHTHADRDNLRDRLSYSQGDHHGIEAIFAIRAKGDKMQDLGSVMTPEGRALFFPNIY</sequence>
<dbReference type="PANTHER" id="PTHR33119">
    <property type="entry name" value="IFI3P"/>
    <property type="match status" value="1"/>
</dbReference>
<feature type="domain" description="DUF4246" evidence="2">
    <location>
        <begin position="15"/>
        <end position="59"/>
    </location>
</feature>
<dbReference type="AlphaFoldDB" id="A0A8H4NLR1"/>
<keyword evidence="4" id="KW-1185">Reference proteome</keyword>
<dbReference type="Pfam" id="PF21666">
    <property type="entry name" value="DUF4246_N"/>
    <property type="match status" value="1"/>
</dbReference>
<dbReference type="OrthoDB" id="415532at2759"/>
<evidence type="ECO:0000313" key="3">
    <source>
        <dbReference type="EMBL" id="KAF4436606.1"/>
    </source>
</evidence>
<evidence type="ECO:0000259" key="2">
    <source>
        <dbReference type="Pfam" id="PF21666"/>
    </source>
</evidence>
<dbReference type="InterPro" id="IPR049207">
    <property type="entry name" value="DUF4246_N"/>
</dbReference>
<gene>
    <name evidence="3" type="ORF">FACUT_6201</name>
</gene>
<dbReference type="PANTHER" id="PTHR33119:SF1">
    <property type="entry name" value="FE2OG DIOXYGENASE DOMAIN-CONTAINING PROTEIN"/>
    <property type="match status" value="1"/>
</dbReference>